<dbReference type="GO" id="GO:0005886">
    <property type="term" value="C:plasma membrane"/>
    <property type="evidence" value="ECO:0007669"/>
    <property type="project" value="TreeGrafter"/>
</dbReference>
<comment type="similarity">
    <text evidence="2">Belongs to the G-protein coupled receptor 4 family.</text>
</comment>
<evidence type="ECO:0000256" key="7">
    <source>
        <dbReference type="ARBA" id="ARBA00023136"/>
    </source>
</evidence>
<feature type="transmembrane region" description="Helical" evidence="10">
    <location>
        <begin position="35"/>
        <end position="53"/>
    </location>
</feature>
<name>A0A5M3MW87_CONPW</name>
<comment type="caution">
    <text evidence="11">The sequence shown here is derived from an EMBL/GenBank/DDBJ whole genome shotgun (WGS) entry which is preliminary data.</text>
</comment>
<evidence type="ECO:0000256" key="8">
    <source>
        <dbReference type="ARBA" id="ARBA00023170"/>
    </source>
</evidence>
<accession>A0A5M3MW87</accession>
<organism evidence="11 12">
    <name type="scientific">Coniophora puteana (strain RWD-64-598)</name>
    <name type="common">Brown rot fungus</name>
    <dbReference type="NCBI Taxonomy" id="741705"/>
    <lineage>
        <taxon>Eukaryota</taxon>
        <taxon>Fungi</taxon>
        <taxon>Dikarya</taxon>
        <taxon>Basidiomycota</taxon>
        <taxon>Agaricomycotina</taxon>
        <taxon>Agaricomycetes</taxon>
        <taxon>Agaricomycetidae</taxon>
        <taxon>Boletales</taxon>
        <taxon>Coniophorineae</taxon>
        <taxon>Coniophoraceae</taxon>
        <taxon>Coniophora</taxon>
    </lineage>
</organism>
<evidence type="ECO:0000313" key="12">
    <source>
        <dbReference type="Proteomes" id="UP000053558"/>
    </source>
</evidence>
<dbReference type="PANTHER" id="PTHR28097">
    <property type="entry name" value="PHEROMONE A FACTOR RECEPTOR"/>
    <property type="match status" value="1"/>
</dbReference>
<feature type="transmembrane region" description="Helical" evidence="10">
    <location>
        <begin position="208"/>
        <end position="229"/>
    </location>
</feature>
<dbReference type="AlphaFoldDB" id="A0A5M3MW87"/>
<feature type="transmembrane region" description="Helical" evidence="10">
    <location>
        <begin position="154"/>
        <end position="177"/>
    </location>
</feature>
<dbReference type="RefSeq" id="XP_007766295.1">
    <property type="nucleotide sequence ID" value="XM_007768105.1"/>
</dbReference>
<dbReference type="PRINTS" id="PR00901">
    <property type="entry name" value="PHEROMONEBAR"/>
</dbReference>
<dbReference type="CDD" id="cd14966">
    <property type="entry name" value="7tmD_STE3"/>
    <property type="match status" value="1"/>
</dbReference>
<sequence length="337" mass="37708">MVPPNQLFSAFAFLGFVLAGIPLRWHLERWNAGTCMYMIWVSLACFVQFVNSIAWNGTTANFAPVWCDISSRFVIATSVAIPASSLCITRRLYLLTTSKTLTRRWADRRRELYIDLAIGVGLPLLVIALEYIVQSQRYSIFENIGCWPSTSNTIPAYFLVYMWPLAIGLVSAAYATLTFRIALTRKSNVLNILAESSPHVTASRYWRLMLLSAMEVVFTVPLSIVPLVANARLGVEVWPGVAAMHENFGSIPRVSAAAWQGTPSVAFGMEMTRWSSVFCAFVFFACFGLSSEARRCYRGAYEDFKGSKTMVSSWAWGTTVGCWHDRSVSTTAFRVIR</sequence>
<keyword evidence="4 10" id="KW-0812">Transmembrane</keyword>
<reference evidence="12" key="1">
    <citation type="journal article" date="2012" name="Science">
        <title>The Paleozoic origin of enzymatic lignin decomposition reconstructed from 31 fungal genomes.</title>
        <authorList>
            <person name="Floudas D."/>
            <person name="Binder M."/>
            <person name="Riley R."/>
            <person name="Barry K."/>
            <person name="Blanchette R.A."/>
            <person name="Henrissat B."/>
            <person name="Martinez A.T."/>
            <person name="Otillar R."/>
            <person name="Spatafora J.W."/>
            <person name="Yadav J.S."/>
            <person name="Aerts A."/>
            <person name="Benoit I."/>
            <person name="Boyd A."/>
            <person name="Carlson A."/>
            <person name="Copeland A."/>
            <person name="Coutinho P.M."/>
            <person name="de Vries R.P."/>
            <person name="Ferreira P."/>
            <person name="Findley K."/>
            <person name="Foster B."/>
            <person name="Gaskell J."/>
            <person name="Glotzer D."/>
            <person name="Gorecki P."/>
            <person name="Heitman J."/>
            <person name="Hesse C."/>
            <person name="Hori C."/>
            <person name="Igarashi K."/>
            <person name="Jurgens J.A."/>
            <person name="Kallen N."/>
            <person name="Kersten P."/>
            <person name="Kohler A."/>
            <person name="Kuees U."/>
            <person name="Kumar T.K.A."/>
            <person name="Kuo A."/>
            <person name="LaButti K."/>
            <person name="Larrondo L.F."/>
            <person name="Lindquist E."/>
            <person name="Ling A."/>
            <person name="Lombard V."/>
            <person name="Lucas S."/>
            <person name="Lundell T."/>
            <person name="Martin R."/>
            <person name="McLaughlin D.J."/>
            <person name="Morgenstern I."/>
            <person name="Morin E."/>
            <person name="Murat C."/>
            <person name="Nagy L.G."/>
            <person name="Nolan M."/>
            <person name="Ohm R.A."/>
            <person name="Patyshakuliyeva A."/>
            <person name="Rokas A."/>
            <person name="Ruiz-Duenas F.J."/>
            <person name="Sabat G."/>
            <person name="Salamov A."/>
            <person name="Samejima M."/>
            <person name="Schmutz J."/>
            <person name="Slot J.C."/>
            <person name="St John F."/>
            <person name="Stenlid J."/>
            <person name="Sun H."/>
            <person name="Sun S."/>
            <person name="Syed K."/>
            <person name="Tsang A."/>
            <person name="Wiebenga A."/>
            <person name="Young D."/>
            <person name="Pisabarro A."/>
            <person name="Eastwood D.C."/>
            <person name="Martin F."/>
            <person name="Cullen D."/>
            <person name="Grigoriev I.V."/>
            <person name="Hibbett D.S."/>
        </authorList>
    </citation>
    <scope>NUCLEOTIDE SEQUENCE [LARGE SCALE GENOMIC DNA]</scope>
    <source>
        <strain evidence="12">RWD-64-598 SS2</strain>
    </source>
</reference>
<dbReference type="PANTHER" id="PTHR28097:SF1">
    <property type="entry name" value="PHEROMONE A FACTOR RECEPTOR"/>
    <property type="match status" value="1"/>
</dbReference>
<dbReference type="PRINTS" id="PR00899">
    <property type="entry name" value="GPCRSTE3"/>
</dbReference>
<evidence type="ECO:0000256" key="9">
    <source>
        <dbReference type="ARBA" id="ARBA00023224"/>
    </source>
</evidence>
<feature type="transmembrane region" description="Helical" evidence="10">
    <location>
        <begin position="113"/>
        <end position="134"/>
    </location>
</feature>
<keyword evidence="12" id="KW-1185">Reference proteome</keyword>
<keyword evidence="9" id="KW-0807">Transducer</keyword>
<protein>
    <submittedName>
        <fullName evidence="11">Putative fungal pheromone GPCR STE3-type</fullName>
    </submittedName>
</protein>
<proteinExistence type="inferred from homology"/>
<evidence type="ECO:0000256" key="4">
    <source>
        <dbReference type="ARBA" id="ARBA00022692"/>
    </source>
</evidence>
<keyword evidence="8" id="KW-0675">Receptor</keyword>
<keyword evidence="6" id="KW-0297">G-protein coupled receptor</keyword>
<feature type="transmembrane region" description="Helical" evidence="10">
    <location>
        <begin position="6"/>
        <end position="23"/>
    </location>
</feature>
<evidence type="ECO:0000256" key="2">
    <source>
        <dbReference type="ARBA" id="ARBA00011085"/>
    </source>
</evidence>
<dbReference type="OrthoDB" id="2874149at2759"/>
<keyword evidence="5 10" id="KW-1133">Transmembrane helix</keyword>
<dbReference type="GeneID" id="19207466"/>
<dbReference type="GO" id="GO:0000750">
    <property type="term" value="P:pheromone-dependent signal transduction involved in conjugation with cellular fusion"/>
    <property type="evidence" value="ECO:0007669"/>
    <property type="project" value="TreeGrafter"/>
</dbReference>
<evidence type="ECO:0000256" key="3">
    <source>
        <dbReference type="ARBA" id="ARBA00022507"/>
    </source>
</evidence>
<evidence type="ECO:0000256" key="10">
    <source>
        <dbReference type="SAM" id="Phobius"/>
    </source>
</evidence>
<dbReference type="Pfam" id="PF02076">
    <property type="entry name" value="STE3"/>
    <property type="match status" value="1"/>
</dbReference>
<dbReference type="InterPro" id="IPR000481">
    <property type="entry name" value="GPCR_Pheromne_B_alpha_rcpt"/>
</dbReference>
<keyword evidence="7 10" id="KW-0472">Membrane</keyword>
<feature type="transmembrane region" description="Helical" evidence="10">
    <location>
        <begin position="73"/>
        <end position="93"/>
    </location>
</feature>
<evidence type="ECO:0000256" key="5">
    <source>
        <dbReference type="ARBA" id="ARBA00022989"/>
    </source>
</evidence>
<evidence type="ECO:0000313" key="11">
    <source>
        <dbReference type="EMBL" id="EIW83418.1"/>
    </source>
</evidence>
<feature type="transmembrane region" description="Helical" evidence="10">
    <location>
        <begin position="271"/>
        <end position="289"/>
    </location>
</feature>
<dbReference type="KEGG" id="cput:CONPUDRAFT_51648"/>
<dbReference type="EMBL" id="JH711576">
    <property type="protein sequence ID" value="EIW83418.1"/>
    <property type="molecule type" value="Genomic_DNA"/>
</dbReference>
<dbReference type="Proteomes" id="UP000053558">
    <property type="component" value="Unassembled WGS sequence"/>
</dbReference>
<evidence type="ECO:0000256" key="6">
    <source>
        <dbReference type="ARBA" id="ARBA00023040"/>
    </source>
</evidence>
<comment type="subcellular location">
    <subcellularLocation>
        <location evidence="1">Membrane</location>
        <topology evidence="1">Multi-pass membrane protein</topology>
    </subcellularLocation>
</comment>
<evidence type="ECO:0000256" key="1">
    <source>
        <dbReference type="ARBA" id="ARBA00004141"/>
    </source>
</evidence>
<dbReference type="InterPro" id="IPR001499">
    <property type="entry name" value="GPCR_STE3"/>
</dbReference>
<dbReference type="GO" id="GO:0004934">
    <property type="term" value="F:mating-type alpha-factor pheromone receptor activity"/>
    <property type="evidence" value="ECO:0007669"/>
    <property type="project" value="InterPro"/>
</dbReference>
<gene>
    <name evidence="11" type="ORF">CONPUDRAFT_51648</name>
</gene>
<keyword evidence="3" id="KW-0589">Pheromone response</keyword>
<dbReference type="OMA" id="WRDNVIN"/>